<keyword evidence="3" id="KW-1185">Reference proteome</keyword>
<name>A0A9Q0KUE5_9MAGN</name>
<feature type="compositionally biased region" description="Basic and acidic residues" evidence="1">
    <location>
        <begin position="155"/>
        <end position="174"/>
    </location>
</feature>
<gene>
    <name evidence="2" type="ORF">NE237_001567</name>
</gene>
<evidence type="ECO:0000313" key="2">
    <source>
        <dbReference type="EMBL" id="KAJ4976461.1"/>
    </source>
</evidence>
<dbReference type="EMBL" id="JAMYWD010000003">
    <property type="protein sequence ID" value="KAJ4976461.1"/>
    <property type="molecule type" value="Genomic_DNA"/>
</dbReference>
<evidence type="ECO:0000256" key="1">
    <source>
        <dbReference type="SAM" id="MobiDB-lite"/>
    </source>
</evidence>
<organism evidence="2 3">
    <name type="scientific">Protea cynaroides</name>
    <dbReference type="NCBI Taxonomy" id="273540"/>
    <lineage>
        <taxon>Eukaryota</taxon>
        <taxon>Viridiplantae</taxon>
        <taxon>Streptophyta</taxon>
        <taxon>Embryophyta</taxon>
        <taxon>Tracheophyta</taxon>
        <taxon>Spermatophyta</taxon>
        <taxon>Magnoliopsida</taxon>
        <taxon>Proteales</taxon>
        <taxon>Proteaceae</taxon>
        <taxon>Protea</taxon>
    </lineage>
</organism>
<comment type="caution">
    <text evidence="2">The sequence shown here is derived from an EMBL/GenBank/DDBJ whole genome shotgun (WGS) entry which is preliminary data.</text>
</comment>
<dbReference type="Proteomes" id="UP001141806">
    <property type="component" value="Unassembled WGS sequence"/>
</dbReference>
<evidence type="ECO:0000313" key="3">
    <source>
        <dbReference type="Proteomes" id="UP001141806"/>
    </source>
</evidence>
<protein>
    <submittedName>
        <fullName evidence="2">Uncharacterized protein</fullName>
    </submittedName>
</protein>
<sequence>MVNEYQGLSFQAILLIMFPTTTGRQRDINRSKWHCSRKDGRKDAGIRYQVNGKRTAEKLGTLVENVGKVQSSNSVAENEIYNASPILCVVFAFSPQLSKPKKFEQWFISPEIDALIHRGEMRPRWSDVDAEERALSASNYIKAFLYGEDNQFEEESAKEGKQVDRNDEEAKKVDPSQFESLRATAI</sequence>
<proteinExistence type="predicted"/>
<reference evidence="2" key="1">
    <citation type="journal article" date="2023" name="Plant J.">
        <title>The genome of the king protea, Protea cynaroides.</title>
        <authorList>
            <person name="Chang J."/>
            <person name="Duong T.A."/>
            <person name="Schoeman C."/>
            <person name="Ma X."/>
            <person name="Roodt D."/>
            <person name="Barker N."/>
            <person name="Li Z."/>
            <person name="Van de Peer Y."/>
            <person name="Mizrachi E."/>
        </authorList>
    </citation>
    <scope>NUCLEOTIDE SEQUENCE</scope>
    <source>
        <tissue evidence="2">Young leaves</tissue>
    </source>
</reference>
<dbReference type="AlphaFoldDB" id="A0A9Q0KUE5"/>
<feature type="region of interest" description="Disordered" evidence="1">
    <location>
        <begin position="152"/>
        <end position="186"/>
    </location>
</feature>
<accession>A0A9Q0KUE5</accession>